<dbReference type="OrthoDB" id="2150267at2759"/>
<dbReference type="GO" id="GO:0038039">
    <property type="term" value="C:G protein-coupled receptor heterodimeric complex"/>
    <property type="evidence" value="ECO:0007669"/>
    <property type="project" value="TreeGrafter"/>
</dbReference>
<accession>A0A7M5U6D5</accession>
<organism evidence="13 14">
    <name type="scientific">Clytia hemisphaerica</name>
    <dbReference type="NCBI Taxonomy" id="252671"/>
    <lineage>
        <taxon>Eukaryota</taxon>
        <taxon>Metazoa</taxon>
        <taxon>Cnidaria</taxon>
        <taxon>Hydrozoa</taxon>
        <taxon>Hydroidolina</taxon>
        <taxon>Leptothecata</taxon>
        <taxon>Obeliida</taxon>
        <taxon>Clytiidae</taxon>
        <taxon>Clytia</taxon>
    </lineage>
</organism>
<keyword evidence="7" id="KW-0325">Glycoprotein</keyword>
<name>A0A7M5U6D5_9CNID</name>
<proteinExistence type="predicted"/>
<feature type="region of interest" description="Disordered" evidence="9">
    <location>
        <begin position="735"/>
        <end position="755"/>
    </location>
</feature>
<comment type="subcellular location">
    <subcellularLocation>
        <location evidence="1">Membrane</location>
        <topology evidence="1">Multi-pass membrane protein</topology>
    </subcellularLocation>
</comment>
<keyword evidence="14" id="KW-1185">Reference proteome</keyword>
<keyword evidence="6" id="KW-0675">Receptor</keyword>
<keyword evidence="5 10" id="KW-0472">Membrane</keyword>
<reference evidence="13" key="1">
    <citation type="submission" date="2021-01" db="UniProtKB">
        <authorList>
            <consortium name="EnsemblMetazoa"/>
        </authorList>
    </citation>
    <scope>IDENTIFICATION</scope>
</reference>
<feature type="transmembrane region" description="Helical" evidence="10">
    <location>
        <begin position="488"/>
        <end position="505"/>
    </location>
</feature>
<keyword evidence="11" id="KW-0732">Signal</keyword>
<feature type="transmembrane region" description="Helical" evidence="10">
    <location>
        <begin position="621"/>
        <end position="639"/>
    </location>
</feature>
<dbReference type="AlphaFoldDB" id="A0A7M5U6D5"/>
<protein>
    <recommendedName>
        <fullName evidence="12">G-protein coupled receptors family 3 profile domain-containing protein</fullName>
    </recommendedName>
</protein>
<evidence type="ECO:0000256" key="1">
    <source>
        <dbReference type="ARBA" id="ARBA00004141"/>
    </source>
</evidence>
<keyword evidence="2 10" id="KW-0812">Transmembrane</keyword>
<evidence type="ECO:0000256" key="4">
    <source>
        <dbReference type="ARBA" id="ARBA00023040"/>
    </source>
</evidence>
<dbReference type="GO" id="GO:0007214">
    <property type="term" value="P:gamma-aminobutyric acid signaling pathway"/>
    <property type="evidence" value="ECO:0007669"/>
    <property type="project" value="TreeGrafter"/>
</dbReference>
<dbReference type="RefSeq" id="XP_066931876.1">
    <property type="nucleotide sequence ID" value="XM_067075775.1"/>
</dbReference>
<keyword evidence="4" id="KW-0297">G-protein coupled receptor</keyword>
<keyword evidence="3 10" id="KW-1133">Transmembrane helix</keyword>
<evidence type="ECO:0000256" key="3">
    <source>
        <dbReference type="ARBA" id="ARBA00022989"/>
    </source>
</evidence>
<evidence type="ECO:0000256" key="10">
    <source>
        <dbReference type="SAM" id="Phobius"/>
    </source>
</evidence>
<dbReference type="Gene3D" id="3.40.50.2300">
    <property type="match status" value="3"/>
</dbReference>
<dbReference type="Pfam" id="PF00003">
    <property type="entry name" value="7tm_3"/>
    <property type="match status" value="1"/>
</dbReference>
<evidence type="ECO:0000256" key="7">
    <source>
        <dbReference type="ARBA" id="ARBA00023180"/>
    </source>
</evidence>
<dbReference type="EnsemblMetazoa" id="CLYHEMT006838.1">
    <property type="protein sequence ID" value="CLYHEMP006838.1"/>
    <property type="gene ID" value="CLYHEMG006838"/>
</dbReference>
<dbReference type="PANTHER" id="PTHR10519:SF20">
    <property type="entry name" value="G-PROTEIN COUPLED RECEPTOR 156-RELATED"/>
    <property type="match status" value="1"/>
</dbReference>
<dbReference type="InterPro" id="IPR001828">
    <property type="entry name" value="ANF_lig-bd_rcpt"/>
</dbReference>
<feature type="transmembrane region" description="Helical" evidence="10">
    <location>
        <begin position="660"/>
        <end position="679"/>
    </location>
</feature>
<dbReference type="SUPFAM" id="SSF53822">
    <property type="entry name" value="Periplasmic binding protein-like I"/>
    <property type="match status" value="1"/>
</dbReference>
<dbReference type="InterPro" id="IPR002455">
    <property type="entry name" value="GPCR3_GABA-B"/>
</dbReference>
<feature type="transmembrane region" description="Helical" evidence="10">
    <location>
        <begin position="525"/>
        <end position="543"/>
    </location>
</feature>
<keyword evidence="8" id="KW-0807">Transducer</keyword>
<dbReference type="GeneID" id="136819540"/>
<feature type="signal peptide" evidence="11">
    <location>
        <begin position="1"/>
        <end position="19"/>
    </location>
</feature>
<dbReference type="Pfam" id="PF01094">
    <property type="entry name" value="ANF_receptor"/>
    <property type="match status" value="1"/>
</dbReference>
<dbReference type="PROSITE" id="PS50259">
    <property type="entry name" value="G_PROTEIN_RECEP_F3_4"/>
    <property type="match status" value="1"/>
</dbReference>
<sequence length="797" mass="92047">MRIMYCLLLVITQNYYACTSKQNIYFGAFLSNIVKDDLCFKAAIDVAVRLINEDDTILKDFKLKVKYFDNLGMSGFGMTEFFHVYQMKETLQFMLGPFTEQFAEPMRLLTDRINLPMVEDNGKTFQSQRKALVALLNHFGWKKLHMLYDIAYIHFVQNANQLKKLLKSEEDHSIDIQGFSSVPYFNVEKQIQNIKKHDGRIIFIDMDRWTAPTIFCDIYLQNMSYPRHIFISGNIHDLENNWHEMTDDNTRRCTSQQILKAAEGFLFLKRSDFQINGGPRRAKKTRGEIWELIKRYKQRTWNHYINKYVKKKKFREEWDKITYNKGSGRVFDLVYRAALALDKLIKQHGAEKVLMKSYHDTEKYSMITKAIKTMEFYGVSGKQRDMDLGHDLDHVIHQYRNGSFVEVGYYTTTTNTISFHTKLFNETRPPRDGVLLQEVFLEYKWNILLTLWIGAFSGILIALSLLFLNWSYRHKRVIKMSSPKVNNLIILGCISCYLSIIFFGLDSRFTSKDNSNTMCTATISSLSIGFTLSFGGLFSKTWRVYRIFAAARTNSRIAVRDVQLYIMIVVLLSIDISILLCFITFNPFHLEGFQLSQKFYPQEDRMEIQIHQLCSCSNQTAFVATLVSFKVLLLIFGLFMAWETRHVHIPVLNDSKHIGLAVYFVAFVSTIGAICSTALSTTGYFEESYLVIGLSIFLCTTSTLLLVFLGKVSLIFDKTGRDRTHSTSSIISSSSYSYQETPTPPSKSLPTTNSTGNSSVTFAAKFSAFSSKKRKDKYEKRLRSESLLSREDTSVLL</sequence>
<feature type="transmembrane region" description="Helical" evidence="10">
    <location>
        <begin position="564"/>
        <end position="585"/>
    </location>
</feature>
<dbReference type="CDD" id="cd15047">
    <property type="entry name" value="7tmC_GABA-B-like"/>
    <property type="match status" value="1"/>
</dbReference>
<evidence type="ECO:0000256" key="8">
    <source>
        <dbReference type="ARBA" id="ARBA00023224"/>
    </source>
</evidence>
<dbReference type="Proteomes" id="UP000594262">
    <property type="component" value="Unplaced"/>
</dbReference>
<dbReference type="PRINTS" id="PR01176">
    <property type="entry name" value="GABABRECEPTR"/>
</dbReference>
<dbReference type="InterPro" id="IPR028082">
    <property type="entry name" value="Peripla_BP_I"/>
</dbReference>
<dbReference type="GO" id="GO:0004965">
    <property type="term" value="F:G protein-coupled GABA receptor activity"/>
    <property type="evidence" value="ECO:0007669"/>
    <property type="project" value="InterPro"/>
</dbReference>
<evidence type="ECO:0000256" key="11">
    <source>
        <dbReference type="SAM" id="SignalP"/>
    </source>
</evidence>
<evidence type="ECO:0000313" key="14">
    <source>
        <dbReference type="Proteomes" id="UP000594262"/>
    </source>
</evidence>
<evidence type="ECO:0000256" key="9">
    <source>
        <dbReference type="SAM" id="MobiDB-lite"/>
    </source>
</evidence>
<evidence type="ECO:0000256" key="6">
    <source>
        <dbReference type="ARBA" id="ARBA00023170"/>
    </source>
</evidence>
<dbReference type="InterPro" id="IPR017978">
    <property type="entry name" value="GPCR_3_C"/>
</dbReference>
<evidence type="ECO:0000256" key="2">
    <source>
        <dbReference type="ARBA" id="ARBA00022692"/>
    </source>
</evidence>
<feature type="transmembrane region" description="Helical" evidence="10">
    <location>
        <begin position="691"/>
        <end position="716"/>
    </location>
</feature>
<feature type="chain" id="PRO_5029767550" description="G-protein coupled receptors family 3 profile domain-containing protein" evidence="11">
    <location>
        <begin position="20"/>
        <end position="797"/>
    </location>
</feature>
<evidence type="ECO:0000259" key="12">
    <source>
        <dbReference type="PROSITE" id="PS50259"/>
    </source>
</evidence>
<feature type="domain" description="G-protein coupled receptors family 3 profile" evidence="12">
    <location>
        <begin position="454"/>
        <end position="722"/>
    </location>
</feature>
<dbReference type="PANTHER" id="PTHR10519">
    <property type="entry name" value="GABA-B RECEPTOR"/>
    <property type="match status" value="1"/>
</dbReference>
<evidence type="ECO:0000313" key="13">
    <source>
        <dbReference type="EnsemblMetazoa" id="CLYHEMP006838.1"/>
    </source>
</evidence>
<feature type="transmembrane region" description="Helical" evidence="10">
    <location>
        <begin position="445"/>
        <end position="468"/>
    </location>
</feature>
<evidence type="ECO:0000256" key="5">
    <source>
        <dbReference type="ARBA" id="ARBA00023136"/>
    </source>
</evidence>